<feature type="region of interest" description="Disordered" evidence="1">
    <location>
        <begin position="1"/>
        <end position="79"/>
    </location>
</feature>
<gene>
    <name evidence="2" type="ORF">VNI00_012666</name>
</gene>
<evidence type="ECO:0000313" key="3">
    <source>
        <dbReference type="Proteomes" id="UP001383192"/>
    </source>
</evidence>
<evidence type="ECO:0000256" key="1">
    <source>
        <dbReference type="SAM" id="MobiDB-lite"/>
    </source>
</evidence>
<proteinExistence type="predicted"/>
<keyword evidence="3" id="KW-1185">Reference proteome</keyword>
<dbReference type="EMBL" id="JAYKXP010000060">
    <property type="protein sequence ID" value="KAK7033666.1"/>
    <property type="molecule type" value="Genomic_DNA"/>
</dbReference>
<sequence>MVPRGMMDWTQSQHSSAHEQLYTVPYPSAVYEDPSNMSAESSRPPYYDPFSGTQSSRYPPVSSPSVYSTSSPDGSTHDDIQSLQYRVRELEASERQYKERIRQLEQRLSQTPPGSAGITPPSSASFQNSWAARTEARKRLYCAPNRAGNALCAWHDTRRERRAYPPRMAPEGYLNCGCTYEEALFEESLSRNGVGSYLPGDNVRMDPALRNPLLRLLQRRYGYQDGDFERDSRTGEWTPGEGHIKWEQELGAGVRRTRSERQPR</sequence>
<protein>
    <submittedName>
        <fullName evidence="2">Uncharacterized protein</fullName>
    </submittedName>
</protein>
<reference evidence="2 3" key="1">
    <citation type="submission" date="2024-01" db="EMBL/GenBank/DDBJ databases">
        <title>A draft genome for a cacao thread blight-causing isolate of Paramarasmius palmivorus.</title>
        <authorList>
            <person name="Baruah I.K."/>
            <person name="Bukari Y."/>
            <person name="Amoako-Attah I."/>
            <person name="Meinhardt L.W."/>
            <person name="Bailey B.A."/>
            <person name="Cohen S.P."/>
        </authorList>
    </citation>
    <scope>NUCLEOTIDE SEQUENCE [LARGE SCALE GENOMIC DNA]</scope>
    <source>
        <strain evidence="2 3">GH-12</strain>
    </source>
</reference>
<name>A0AAW0C418_9AGAR</name>
<feature type="region of interest" description="Disordered" evidence="1">
    <location>
        <begin position="105"/>
        <end position="128"/>
    </location>
</feature>
<comment type="caution">
    <text evidence="2">The sequence shown here is derived from an EMBL/GenBank/DDBJ whole genome shotgun (WGS) entry which is preliminary data.</text>
</comment>
<dbReference type="AlphaFoldDB" id="A0AAW0C418"/>
<evidence type="ECO:0000313" key="2">
    <source>
        <dbReference type="EMBL" id="KAK7033666.1"/>
    </source>
</evidence>
<accession>A0AAW0C418</accession>
<dbReference type="Proteomes" id="UP001383192">
    <property type="component" value="Unassembled WGS sequence"/>
</dbReference>
<organism evidence="2 3">
    <name type="scientific">Paramarasmius palmivorus</name>
    <dbReference type="NCBI Taxonomy" id="297713"/>
    <lineage>
        <taxon>Eukaryota</taxon>
        <taxon>Fungi</taxon>
        <taxon>Dikarya</taxon>
        <taxon>Basidiomycota</taxon>
        <taxon>Agaricomycotina</taxon>
        <taxon>Agaricomycetes</taxon>
        <taxon>Agaricomycetidae</taxon>
        <taxon>Agaricales</taxon>
        <taxon>Marasmiineae</taxon>
        <taxon>Marasmiaceae</taxon>
        <taxon>Paramarasmius</taxon>
    </lineage>
</organism>
<feature type="compositionally biased region" description="Low complexity" evidence="1">
    <location>
        <begin position="55"/>
        <end position="72"/>
    </location>
</feature>